<comment type="caution">
    <text evidence="2">The sequence shown here is derived from an EMBL/GenBank/DDBJ whole genome shotgun (WGS) entry which is preliminary data.</text>
</comment>
<gene>
    <name evidence="2" type="ORF">BIW11_03132</name>
</gene>
<sequence>MSKGLATVPSAESNSSKTQSDGDSPHLIPILGRFDGLIPVPTPPPIEDIRTPRRSSARLIISPRTTRTSPHRLEDCGKHHRGGTKPGSFPARGRFFPAVQFADVPDVPTQCRWVFPPTTLTAFGLDWLKNSKENSPEDIFAAREGTARIARALYRGDVIPGWSLGRADCQITWGGQIKPHLVHSKSGEPMMAKTCF</sequence>
<dbReference type="EMBL" id="MNPL01005207">
    <property type="protein sequence ID" value="OQR76176.1"/>
    <property type="molecule type" value="Genomic_DNA"/>
</dbReference>
<evidence type="ECO:0000256" key="1">
    <source>
        <dbReference type="SAM" id="MobiDB-lite"/>
    </source>
</evidence>
<feature type="region of interest" description="Disordered" evidence="1">
    <location>
        <begin position="1"/>
        <end position="28"/>
    </location>
</feature>
<accession>A0A1V9XRP7</accession>
<evidence type="ECO:0000313" key="2">
    <source>
        <dbReference type="EMBL" id="OQR76176.1"/>
    </source>
</evidence>
<keyword evidence="3" id="KW-1185">Reference proteome</keyword>
<proteinExistence type="predicted"/>
<dbReference type="Proteomes" id="UP000192247">
    <property type="component" value="Unassembled WGS sequence"/>
</dbReference>
<feature type="region of interest" description="Disordered" evidence="1">
    <location>
        <begin position="68"/>
        <end position="89"/>
    </location>
</feature>
<organism evidence="2 3">
    <name type="scientific">Tropilaelaps mercedesae</name>
    <dbReference type="NCBI Taxonomy" id="418985"/>
    <lineage>
        <taxon>Eukaryota</taxon>
        <taxon>Metazoa</taxon>
        <taxon>Ecdysozoa</taxon>
        <taxon>Arthropoda</taxon>
        <taxon>Chelicerata</taxon>
        <taxon>Arachnida</taxon>
        <taxon>Acari</taxon>
        <taxon>Parasitiformes</taxon>
        <taxon>Mesostigmata</taxon>
        <taxon>Gamasina</taxon>
        <taxon>Dermanyssoidea</taxon>
        <taxon>Laelapidae</taxon>
        <taxon>Tropilaelaps</taxon>
    </lineage>
</organism>
<evidence type="ECO:0000313" key="3">
    <source>
        <dbReference type="Proteomes" id="UP000192247"/>
    </source>
</evidence>
<dbReference type="AlphaFoldDB" id="A0A1V9XRP7"/>
<name>A0A1V9XRP7_9ACAR</name>
<dbReference type="InParanoid" id="A0A1V9XRP7"/>
<reference evidence="2 3" key="1">
    <citation type="journal article" date="2017" name="Gigascience">
        <title>Draft genome of the honey bee ectoparasitic mite, Tropilaelaps mercedesae, is shaped by the parasitic life history.</title>
        <authorList>
            <person name="Dong X."/>
            <person name="Armstrong S.D."/>
            <person name="Xia D."/>
            <person name="Makepeace B.L."/>
            <person name="Darby A.C."/>
            <person name="Kadowaki T."/>
        </authorList>
    </citation>
    <scope>NUCLEOTIDE SEQUENCE [LARGE SCALE GENOMIC DNA]</scope>
    <source>
        <strain evidence="2">Wuxi-XJTLU</strain>
    </source>
</reference>
<protein>
    <submittedName>
        <fullName evidence="2">Uncharacterized protein</fullName>
    </submittedName>
</protein>
<feature type="compositionally biased region" description="Polar residues" evidence="1">
    <location>
        <begin position="10"/>
        <end position="22"/>
    </location>
</feature>